<sequence>LLRICYSCSYSRLEPTRANDDYFCANETLILMDKELTQRPCAAWEKYCVTTIETSLNAFSSIARSCNEACRVQCESDGYGTDMVRCDDCCETDNCNGNFSVHYYLEVMQAQYTSWVEPMQNERSFNKAQGFHFPYGCANSVRKAAFNIILSLFILILF</sequence>
<name>A0A0N4U7V4_DRAME</name>
<dbReference type="AlphaFoldDB" id="A0A0N4U7V4"/>
<dbReference type="WBParaSite" id="DME_0000308701-mRNA-1">
    <property type="protein sequence ID" value="DME_0000308701-mRNA-1"/>
    <property type="gene ID" value="DME_0000308701"/>
</dbReference>
<evidence type="ECO:0000313" key="1">
    <source>
        <dbReference type="Proteomes" id="UP000038040"/>
    </source>
</evidence>
<dbReference type="CDD" id="cd00117">
    <property type="entry name" value="TFP"/>
    <property type="match status" value="1"/>
</dbReference>
<dbReference type="Proteomes" id="UP000038040">
    <property type="component" value="Unplaced"/>
</dbReference>
<accession>A0A0N4U7V4</accession>
<evidence type="ECO:0000313" key="2">
    <source>
        <dbReference type="WBParaSite" id="DME_0000308701-mRNA-1"/>
    </source>
</evidence>
<organism evidence="1 2">
    <name type="scientific">Dracunculus medinensis</name>
    <name type="common">Guinea worm</name>
    <dbReference type="NCBI Taxonomy" id="318479"/>
    <lineage>
        <taxon>Eukaryota</taxon>
        <taxon>Metazoa</taxon>
        <taxon>Ecdysozoa</taxon>
        <taxon>Nematoda</taxon>
        <taxon>Chromadorea</taxon>
        <taxon>Rhabditida</taxon>
        <taxon>Spirurina</taxon>
        <taxon>Dracunculoidea</taxon>
        <taxon>Dracunculidae</taxon>
        <taxon>Dracunculus</taxon>
    </lineage>
</organism>
<protein>
    <submittedName>
        <fullName evidence="2">Toxin_TOLIP domain-containing protein</fullName>
    </submittedName>
</protein>
<proteinExistence type="predicted"/>
<reference evidence="2" key="1">
    <citation type="submission" date="2017-02" db="UniProtKB">
        <authorList>
            <consortium name="WormBaseParasite"/>
        </authorList>
    </citation>
    <scope>IDENTIFICATION</scope>
</reference>